<sequence length="168" mass="18820">MLLETEKSPNCFTPATTNAYNHFPSSCNEERQLEMGTILERTIVVHGRNQTLGLYHEPKFLPLKSSVKTFETFVIQGHQVTALDISFGQAAADGVIPTSSFEGSESEVNGVPRRTSSEREFRAAERMPARHRESEHDPIFPVHIIHDTEIPCIVDISADELARRGCQK</sequence>
<name>A0A7J6LLI1_PEROL</name>
<gene>
    <name evidence="2" type="ORF">FOL46_006415</name>
</gene>
<dbReference type="EMBL" id="JABANN010000411">
    <property type="protein sequence ID" value="KAF4659900.1"/>
    <property type="molecule type" value="Genomic_DNA"/>
</dbReference>
<dbReference type="AlphaFoldDB" id="A0A7J6LLI1"/>
<accession>A0A7J6LLI1</accession>
<evidence type="ECO:0000313" key="2">
    <source>
        <dbReference type="EMBL" id="KAF4659900.1"/>
    </source>
</evidence>
<reference evidence="2 3" key="1">
    <citation type="submission" date="2020-04" db="EMBL/GenBank/DDBJ databases">
        <title>Perkinsus olseni comparative genomics.</title>
        <authorList>
            <person name="Bogema D.R."/>
        </authorList>
    </citation>
    <scope>NUCLEOTIDE SEQUENCE [LARGE SCALE GENOMIC DNA]</scope>
    <source>
        <strain evidence="2">ATCC PRA-31</strain>
    </source>
</reference>
<protein>
    <submittedName>
        <fullName evidence="2">Uncharacterized protein</fullName>
    </submittedName>
</protein>
<evidence type="ECO:0000256" key="1">
    <source>
        <dbReference type="SAM" id="MobiDB-lite"/>
    </source>
</evidence>
<feature type="region of interest" description="Disordered" evidence="1">
    <location>
        <begin position="99"/>
        <end position="121"/>
    </location>
</feature>
<comment type="caution">
    <text evidence="2">The sequence shown here is derived from an EMBL/GenBank/DDBJ whole genome shotgun (WGS) entry which is preliminary data.</text>
</comment>
<evidence type="ECO:0000313" key="3">
    <source>
        <dbReference type="Proteomes" id="UP000572268"/>
    </source>
</evidence>
<proteinExistence type="predicted"/>
<dbReference type="Proteomes" id="UP000572268">
    <property type="component" value="Unassembled WGS sequence"/>
</dbReference>
<organism evidence="2 3">
    <name type="scientific">Perkinsus olseni</name>
    <name type="common">Perkinsus atlanticus</name>
    <dbReference type="NCBI Taxonomy" id="32597"/>
    <lineage>
        <taxon>Eukaryota</taxon>
        <taxon>Sar</taxon>
        <taxon>Alveolata</taxon>
        <taxon>Perkinsozoa</taxon>
        <taxon>Perkinsea</taxon>
        <taxon>Perkinsida</taxon>
        <taxon>Perkinsidae</taxon>
        <taxon>Perkinsus</taxon>
    </lineage>
</organism>